<dbReference type="Pfam" id="PF12796">
    <property type="entry name" value="Ank_2"/>
    <property type="match status" value="2"/>
</dbReference>
<evidence type="ECO:0000256" key="3">
    <source>
        <dbReference type="PROSITE-ProRule" id="PRU00023"/>
    </source>
</evidence>
<feature type="compositionally biased region" description="Gly residues" evidence="4">
    <location>
        <begin position="1"/>
        <end position="10"/>
    </location>
</feature>
<dbReference type="AlphaFoldDB" id="A0ABD1Z0R9"/>
<dbReference type="Gene3D" id="1.25.40.20">
    <property type="entry name" value="Ankyrin repeat-containing domain"/>
    <property type="match status" value="2"/>
</dbReference>
<evidence type="ECO:0000256" key="4">
    <source>
        <dbReference type="SAM" id="MobiDB-lite"/>
    </source>
</evidence>
<dbReference type="PANTHER" id="PTHR24198">
    <property type="entry name" value="ANKYRIN REPEAT AND PROTEIN KINASE DOMAIN-CONTAINING PROTEIN"/>
    <property type="match status" value="1"/>
</dbReference>
<comment type="caution">
    <text evidence="5">The sequence shown here is derived from an EMBL/GenBank/DDBJ whole genome shotgun (WGS) entry which is preliminary data.</text>
</comment>
<dbReference type="PROSITE" id="PS50088">
    <property type="entry name" value="ANK_REPEAT"/>
    <property type="match status" value="2"/>
</dbReference>
<feature type="compositionally biased region" description="Basic and acidic residues" evidence="4">
    <location>
        <begin position="23"/>
        <end position="34"/>
    </location>
</feature>
<dbReference type="SMART" id="SM00248">
    <property type="entry name" value="ANK"/>
    <property type="match status" value="6"/>
</dbReference>
<keyword evidence="1" id="KW-0677">Repeat</keyword>
<reference evidence="5 6" key="1">
    <citation type="submission" date="2024-09" db="EMBL/GenBank/DDBJ databases">
        <title>Chromosome-scale assembly of Riccia fluitans.</title>
        <authorList>
            <person name="Paukszto L."/>
            <person name="Sawicki J."/>
            <person name="Karawczyk K."/>
            <person name="Piernik-Szablinska J."/>
            <person name="Szczecinska M."/>
            <person name="Mazdziarz M."/>
        </authorList>
    </citation>
    <scope>NUCLEOTIDE SEQUENCE [LARGE SCALE GENOMIC DNA]</scope>
    <source>
        <strain evidence="5">Rf_01</strain>
        <tissue evidence="5">Aerial parts of the thallus</tissue>
    </source>
</reference>
<feature type="compositionally biased region" description="Basic and acidic residues" evidence="4">
    <location>
        <begin position="44"/>
        <end position="63"/>
    </location>
</feature>
<keyword evidence="6" id="KW-1185">Reference proteome</keyword>
<evidence type="ECO:0000313" key="6">
    <source>
        <dbReference type="Proteomes" id="UP001605036"/>
    </source>
</evidence>
<proteinExistence type="predicted"/>
<protein>
    <submittedName>
        <fullName evidence="5">Uncharacterized protein</fullName>
    </submittedName>
</protein>
<dbReference type="InterPro" id="IPR036770">
    <property type="entry name" value="Ankyrin_rpt-contain_sf"/>
</dbReference>
<feature type="region of interest" description="Disordered" evidence="4">
    <location>
        <begin position="1"/>
        <end position="109"/>
    </location>
</feature>
<dbReference type="Proteomes" id="UP001605036">
    <property type="component" value="Unassembled WGS sequence"/>
</dbReference>
<gene>
    <name evidence="5" type="ORF">R1flu_007041</name>
</gene>
<name>A0ABD1Z0R9_9MARC</name>
<dbReference type="InterPro" id="IPR002110">
    <property type="entry name" value="Ankyrin_rpt"/>
</dbReference>
<feature type="repeat" description="ANK" evidence="3">
    <location>
        <begin position="267"/>
        <end position="299"/>
    </location>
</feature>
<evidence type="ECO:0000256" key="2">
    <source>
        <dbReference type="ARBA" id="ARBA00023043"/>
    </source>
</evidence>
<sequence length="537" mass="58379">MAFGLFGGSDSGKKGDGGGSSVKRSDSGKKEDSVKSVGDGGSESSKKGEDTRCINAGVRDEGSGSHSRRHSALVSLVKDEETESSEHGSSSHSGHSSHHGESSSVVVSEARKIQVKEAELEQAKLSAKDVHRRQEHVYGNFWSVSPVRWATITGNIYALNMFRLQNSIPEAEEELQDFHFLDLLNTVNEDGMNCLHVVANRGQCIELTHLLQHREIFCKNLTSMKEKIRHTAKLKSLQSLQREIDMEEVLSFLVSIPGIDLNSRDKKENTPLLLASACGHLKAVEILLDASAAMDLMNEDGLNCLHIAASAGHSAVVDRIVQEAGLLDMELLNVKSGADNEWTALHYAVGNSRLHTLELLLNYPNIEVDVQDHEGCTPLILACSIGYVPAVSILLRKGASKSIKNHAMLNSSHVAAVGGHVDVLKELTEYSNKPQQVAVSVPIPAAAPYTSEEIDGSDEEVPFSEVEETVGIDSADSLDFTDASAASPQSEVEEDEVKYHRTQTSHEYRRSDQILRNQAEINTRGNEMQSAVSLAVS</sequence>
<organism evidence="5 6">
    <name type="scientific">Riccia fluitans</name>
    <dbReference type="NCBI Taxonomy" id="41844"/>
    <lineage>
        <taxon>Eukaryota</taxon>
        <taxon>Viridiplantae</taxon>
        <taxon>Streptophyta</taxon>
        <taxon>Embryophyta</taxon>
        <taxon>Marchantiophyta</taxon>
        <taxon>Marchantiopsida</taxon>
        <taxon>Marchantiidae</taxon>
        <taxon>Marchantiales</taxon>
        <taxon>Ricciaceae</taxon>
        <taxon>Riccia</taxon>
    </lineage>
</organism>
<dbReference type="EMBL" id="JBHFFA010000003">
    <property type="protein sequence ID" value="KAL2635562.1"/>
    <property type="molecule type" value="Genomic_DNA"/>
</dbReference>
<dbReference type="PROSITE" id="PS50297">
    <property type="entry name" value="ANK_REP_REGION"/>
    <property type="match status" value="2"/>
</dbReference>
<dbReference type="PANTHER" id="PTHR24198:SF165">
    <property type="entry name" value="ANKYRIN REPEAT-CONTAINING PROTEIN-RELATED"/>
    <property type="match status" value="1"/>
</dbReference>
<feature type="region of interest" description="Disordered" evidence="4">
    <location>
        <begin position="475"/>
        <end position="508"/>
    </location>
</feature>
<evidence type="ECO:0000313" key="5">
    <source>
        <dbReference type="EMBL" id="KAL2635562.1"/>
    </source>
</evidence>
<accession>A0ABD1Z0R9</accession>
<evidence type="ECO:0000256" key="1">
    <source>
        <dbReference type="ARBA" id="ARBA00022737"/>
    </source>
</evidence>
<dbReference type="SUPFAM" id="SSF48403">
    <property type="entry name" value="Ankyrin repeat"/>
    <property type="match status" value="1"/>
</dbReference>
<feature type="repeat" description="ANK" evidence="3">
    <location>
        <begin position="374"/>
        <end position="406"/>
    </location>
</feature>
<keyword evidence="2 3" id="KW-0040">ANK repeat</keyword>